<evidence type="ECO:0000256" key="5">
    <source>
        <dbReference type="HAMAP-Rule" id="MF_01201"/>
    </source>
</evidence>
<evidence type="ECO:0000313" key="9">
    <source>
        <dbReference type="EMBL" id="GAE00718.1"/>
    </source>
</evidence>
<dbReference type="HAMAP" id="MF_01201">
    <property type="entry name" value="Ala_racemase"/>
    <property type="match status" value="1"/>
</dbReference>
<evidence type="ECO:0000256" key="7">
    <source>
        <dbReference type="PIRSR" id="PIRSR600821-52"/>
    </source>
</evidence>
<sequence>MFEHSRPAWIEINLDNLIHNMKEIRRVAKSKEIISVVKADAYGHGASEIASILLENGANRLAVAVLSEALELRNSGITAPIIILGYTPLRYDEKTICNNAETIIKNDLEVSVSSYKYAEQLSKKAQQLGRDVKIHVNIDTGMGRLGFLPTEENLEKIYQISKLPNIIFEGLFSHFSTADEKNKDYTNEQFKKFLDFYYKLKDKNVKINIKHIANSAALIDLPYTHLDAVRPGIAQYGYYPSSEVNHENINLRPTITLKTNIVLVKDIKSGQSISYGRRFRTIRNSKIAVLPIGYADGYERELSDTDNVYKTQVIVNGRRAPIVGRITMDMCMIDVTDVGDVKVGDEVILIGECNDEKIAVEDIADLLHTIPYEVTSRISKRIPRYYIQNGKIVKTSQINKKVNE</sequence>
<dbReference type="PANTHER" id="PTHR30511">
    <property type="entry name" value="ALANINE RACEMASE"/>
    <property type="match status" value="1"/>
</dbReference>
<feature type="binding site" evidence="5 7">
    <location>
        <position position="328"/>
    </location>
    <ligand>
        <name>substrate</name>
    </ligand>
</feature>
<dbReference type="InterPro" id="IPR020622">
    <property type="entry name" value="Ala_racemase_pyridoxalP-BS"/>
</dbReference>
<feature type="domain" description="Alanine racemase C-terminal" evidence="8">
    <location>
        <begin position="254"/>
        <end position="387"/>
    </location>
</feature>
<dbReference type="InterPro" id="IPR029066">
    <property type="entry name" value="PLP-binding_barrel"/>
</dbReference>
<evidence type="ECO:0000256" key="4">
    <source>
        <dbReference type="ARBA" id="ARBA00023235"/>
    </source>
</evidence>
<keyword evidence="4 5" id="KW-0413">Isomerase</keyword>
<dbReference type="PRINTS" id="PR00992">
    <property type="entry name" value="ALARACEMASE"/>
</dbReference>
<dbReference type="InterPro" id="IPR009006">
    <property type="entry name" value="Ala_racemase/Decarboxylase_C"/>
</dbReference>
<comment type="pathway">
    <text evidence="5">Amino-acid biosynthesis; D-alanine biosynthesis; D-alanine from L-alanine: step 1/1.</text>
</comment>
<accession>A0A0S6TX54</accession>
<feature type="modified residue" description="N6-(pyridoxal phosphate)lysine" evidence="5 6">
    <location>
        <position position="38"/>
    </location>
</feature>
<dbReference type="Proteomes" id="UP000054164">
    <property type="component" value="Unassembled WGS sequence"/>
</dbReference>
<keyword evidence="3 5" id="KW-0663">Pyridoxal phosphate</keyword>
<dbReference type="SUPFAM" id="SSF50621">
    <property type="entry name" value="Alanine racemase C-terminal domain-like"/>
    <property type="match status" value="1"/>
</dbReference>
<dbReference type="GO" id="GO:0009252">
    <property type="term" value="P:peptidoglycan biosynthetic process"/>
    <property type="evidence" value="ECO:0007669"/>
    <property type="project" value="TreeGrafter"/>
</dbReference>
<organism evidence="9">
    <name type="scientific">Clostridium botulinum B str. Osaka05</name>
    <dbReference type="NCBI Taxonomy" id="1407017"/>
    <lineage>
        <taxon>Bacteria</taxon>
        <taxon>Bacillati</taxon>
        <taxon>Bacillota</taxon>
        <taxon>Clostridia</taxon>
        <taxon>Eubacteriales</taxon>
        <taxon>Clostridiaceae</taxon>
        <taxon>Clostridium</taxon>
    </lineage>
</organism>
<dbReference type="EC" id="5.1.1.1" evidence="5"/>
<dbReference type="UniPathway" id="UPA00042">
    <property type="reaction ID" value="UER00497"/>
</dbReference>
<dbReference type="InterPro" id="IPR011079">
    <property type="entry name" value="Ala_racemase_C"/>
</dbReference>
<evidence type="ECO:0000256" key="6">
    <source>
        <dbReference type="PIRSR" id="PIRSR600821-50"/>
    </source>
</evidence>
<dbReference type="InterPro" id="IPR001608">
    <property type="entry name" value="Ala_racemase_N"/>
</dbReference>
<dbReference type="GO" id="GO:0008784">
    <property type="term" value="F:alanine racemase activity"/>
    <property type="evidence" value="ECO:0007669"/>
    <property type="project" value="UniProtKB-UniRule"/>
</dbReference>
<feature type="active site" description="Proton acceptor; specific for D-alanine" evidence="5">
    <location>
        <position position="38"/>
    </location>
</feature>
<dbReference type="GO" id="GO:0005829">
    <property type="term" value="C:cytosol"/>
    <property type="evidence" value="ECO:0007669"/>
    <property type="project" value="TreeGrafter"/>
</dbReference>
<comment type="similarity">
    <text evidence="5">Belongs to the alanine racemase family.</text>
</comment>
<dbReference type="EMBL" id="DF384213">
    <property type="protein sequence ID" value="GAE00718.1"/>
    <property type="molecule type" value="Genomic_DNA"/>
</dbReference>
<dbReference type="NCBIfam" id="TIGR00492">
    <property type="entry name" value="alr"/>
    <property type="match status" value="1"/>
</dbReference>
<dbReference type="SMART" id="SM01005">
    <property type="entry name" value="Ala_racemase_C"/>
    <property type="match status" value="1"/>
</dbReference>
<comment type="cofactor">
    <cofactor evidence="2 5 6">
        <name>pyridoxal 5'-phosphate</name>
        <dbReference type="ChEBI" id="CHEBI:597326"/>
    </cofactor>
</comment>
<evidence type="ECO:0000256" key="1">
    <source>
        <dbReference type="ARBA" id="ARBA00000316"/>
    </source>
</evidence>
<dbReference type="FunFam" id="3.20.20.10:FF:000002">
    <property type="entry name" value="Alanine racemase"/>
    <property type="match status" value="1"/>
</dbReference>
<feature type="active site" description="Proton acceptor; specific for L-alanine" evidence="5">
    <location>
        <position position="275"/>
    </location>
</feature>
<dbReference type="SUPFAM" id="SSF51419">
    <property type="entry name" value="PLP-binding barrel"/>
    <property type="match status" value="1"/>
</dbReference>
<evidence type="ECO:0000259" key="8">
    <source>
        <dbReference type="SMART" id="SM01005"/>
    </source>
</evidence>
<dbReference type="FunFam" id="2.40.37.10:FF:000006">
    <property type="entry name" value="Alanine racemase"/>
    <property type="match status" value="1"/>
</dbReference>
<dbReference type="InterPro" id="IPR000821">
    <property type="entry name" value="Ala_racemase"/>
</dbReference>
<dbReference type="HOGENOM" id="CLU_028393_2_2_9"/>
<comment type="catalytic activity">
    <reaction evidence="1 5">
        <text>L-alanine = D-alanine</text>
        <dbReference type="Rhea" id="RHEA:20249"/>
        <dbReference type="ChEBI" id="CHEBI:57416"/>
        <dbReference type="ChEBI" id="CHEBI:57972"/>
        <dbReference type="EC" id="5.1.1.1"/>
    </reaction>
</comment>
<name>A0A0S6TX54_CLOBO</name>
<dbReference type="PANTHER" id="PTHR30511:SF0">
    <property type="entry name" value="ALANINE RACEMASE, CATABOLIC-RELATED"/>
    <property type="match status" value="1"/>
</dbReference>
<proteinExistence type="inferred from homology"/>
<reference evidence="9" key="1">
    <citation type="submission" date="2013-10" db="EMBL/GenBank/DDBJ databases">
        <title>Draft genome sequence of Clostridium botulinum type B strain Osaka05.</title>
        <authorList>
            <person name="Sakaguchi Y."/>
            <person name="Hosomi K."/>
            <person name="Uchiyama J."/>
            <person name="Ogura Y."/>
            <person name="Sakaguchi M."/>
            <person name="Kohda T."/>
            <person name="Mukamoto M."/>
            <person name="Misawa N."/>
            <person name="Matsuzaki S."/>
            <person name="Hayashi T."/>
            <person name="Kozaki S."/>
        </authorList>
    </citation>
    <scope>NUCLEOTIDE SEQUENCE</scope>
    <source>
        <strain evidence="9">Osaka05</strain>
    </source>
</reference>
<dbReference type="RefSeq" id="WP_030033069.1">
    <property type="nucleotide sequence ID" value="NZ_DF384213.1"/>
</dbReference>
<dbReference type="Pfam" id="PF00842">
    <property type="entry name" value="Ala_racemase_C"/>
    <property type="match status" value="1"/>
</dbReference>
<dbReference type="CDD" id="cd00430">
    <property type="entry name" value="PLPDE_III_AR"/>
    <property type="match status" value="1"/>
</dbReference>
<gene>
    <name evidence="9" type="ORF">CBO05C_0408</name>
</gene>
<dbReference type="Gene3D" id="3.20.20.10">
    <property type="entry name" value="Alanine racemase"/>
    <property type="match status" value="1"/>
</dbReference>
<dbReference type="Gene3D" id="2.40.37.10">
    <property type="entry name" value="Lyase, Ornithine Decarboxylase, Chain A, domain 1"/>
    <property type="match status" value="1"/>
</dbReference>
<evidence type="ECO:0000256" key="3">
    <source>
        <dbReference type="ARBA" id="ARBA00022898"/>
    </source>
</evidence>
<dbReference type="GO" id="GO:0030632">
    <property type="term" value="P:D-alanine biosynthetic process"/>
    <property type="evidence" value="ECO:0007669"/>
    <property type="project" value="UniProtKB-UniRule"/>
</dbReference>
<feature type="binding site" evidence="5 7">
    <location>
        <position position="144"/>
    </location>
    <ligand>
        <name>substrate</name>
    </ligand>
</feature>
<evidence type="ECO:0000256" key="2">
    <source>
        <dbReference type="ARBA" id="ARBA00001933"/>
    </source>
</evidence>
<protein>
    <recommendedName>
        <fullName evidence="5">Alanine racemase</fullName>
        <ecNumber evidence="5">5.1.1.1</ecNumber>
    </recommendedName>
</protein>
<dbReference type="AlphaFoldDB" id="A0A0S6TX54"/>
<comment type="function">
    <text evidence="5">Catalyzes the interconversion of L-alanine and D-alanine. May also act on other amino acids.</text>
</comment>
<dbReference type="PROSITE" id="PS00395">
    <property type="entry name" value="ALANINE_RACEMASE"/>
    <property type="match status" value="1"/>
</dbReference>
<dbReference type="GO" id="GO:0030170">
    <property type="term" value="F:pyridoxal phosphate binding"/>
    <property type="evidence" value="ECO:0007669"/>
    <property type="project" value="UniProtKB-UniRule"/>
</dbReference>
<dbReference type="Pfam" id="PF01168">
    <property type="entry name" value="Ala_racemase_N"/>
    <property type="match status" value="1"/>
</dbReference>